<dbReference type="EMBL" id="JBBWRZ010000010">
    <property type="protein sequence ID" value="KAK8227461.1"/>
    <property type="molecule type" value="Genomic_DNA"/>
</dbReference>
<dbReference type="Proteomes" id="UP001492380">
    <property type="component" value="Unassembled WGS sequence"/>
</dbReference>
<name>A0ABR1YET5_9PEZI</name>
<comment type="caution">
    <text evidence="2">The sequence shown here is derived from an EMBL/GenBank/DDBJ whole genome shotgun (WGS) entry which is preliminary data.</text>
</comment>
<proteinExistence type="predicted"/>
<accession>A0ABR1YET5</accession>
<feature type="region of interest" description="Disordered" evidence="1">
    <location>
        <begin position="1"/>
        <end position="32"/>
    </location>
</feature>
<evidence type="ECO:0000256" key="1">
    <source>
        <dbReference type="SAM" id="MobiDB-lite"/>
    </source>
</evidence>
<evidence type="ECO:0000313" key="2">
    <source>
        <dbReference type="EMBL" id="KAK8227461.1"/>
    </source>
</evidence>
<keyword evidence="3" id="KW-1185">Reference proteome</keyword>
<evidence type="ECO:0000313" key="3">
    <source>
        <dbReference type="Proteomes" id="UP001492380"/>
    </source>
</evidence>
<organism evidence="2 3">
    <name type="scientific">Phyllosticta capitalensis</name>
    <dbReference type="NCBI Taxonomy" id="121624"/>
    <lineage>
        <taxon>Eukaryota</taxon>
        <taxon>Fungi</taxon>
        <taxon>Dikarya</taxon>
        <taxon>Ascomycota</taxon>
        <taxon>Pezizomycotina</taxon>
        <taxon>Dothideomycetes</taxon>
        <taxon>Dothideomycetes incertae sedis</taxon>
        <taxon>Botryosphaeriales</taxon>
        <taxon>Phyllostictaceae</taxon>
        <taxon>Phyllosticta</taxon>
    </lineage>
</organism>
<feature type="region of interest" description="Disordered" evidence="1">
    <location>
        <begin position="304"/>
        <end position="419"/>
    </location>
</feature>
<protein>
    <submittedName>
        <fullName evidence="2">Uncharacterized protein</fullName>
    </submittedName>
</protein>
<feature type="compositionally biased region" description="Polar residues" evidence="1">
    <location>
        <begin position="366"/>
        <end position="379"/>
    </location>
</feature>
<feature type="region of interest" description="Disordered" evidence="1">
    <location>
        <begin position="433"/>
        <end position="454"/>
    </location>
</feature>
<gene>
    <name evidence="2" type="ORF">HDK90DRAFT_60649</name>
</gene>
<reference evidence="2 3" key="1">
    <citation type="submission" date="2024-04" db="EMBL/GenBank/DDBJ databases">
        <title>Phyllosticta paracitricarpa is synonymous to the EU quarantine fungus P. citricarpa based on phylogenomic analyses.</title>
        <authorList>
            <consortium name="Lawrence Berkeley National Laboratory"/>
            <person name="Van Ingen-Buijs V.A."/>
            <person name="Van Westerhoven A.C."/>
            <person name="Haridas S."/>
            <person name="Skiadas P."/>
            <person name="Martin F."/>
            <person name="Groenewald J.Z."/>
            <person name="Crous P.W."/>
            <person name="Seidl M.F."/>
        </authorList>
    </citation>
    <scope>NUCLEOTIDE SEQUENCE [LARGE SCALE GENOMIC DNA]</scope>
    <source>
        <strain evidence="2 3">CBS 123374</strain>
    </source>
</reference>
<feature type="compositionally biased region" description="Basic and acidic residues" evidence="1">
    <location>
        <begin position="304"/>
        <end position="317"/>
    </location>
</feature>
<feature type="compositionally biased region" description="Low complexity" evidence="1">
    <location>
        <begin position="355"/>
        <end position="365"/>
    </location>
</feature>
<sequence length="472" mass="54103">MTAPPSTIPQVEPTMLPQQQHHARTASELSMTEKRRQDVRLLEHIFSQAGGKDLPLRTMYILNCASRGQPLGRVPENSAEGQFQSTLQTEIAQLPLQRTSLPYVFVKKFVKETFGTKQLKSVNFSQALTALDYLKDVDMRRHKSIKDMWCRIDLDTWESIEEKVSRDEAVIKIFNDVNKHEKAADELYAWLYVNLRVWILINEIKFTSFDKHNCMAMLNTLWPPIPCNVPDGITPEIVQSQRVNFFKSINTYPNHVQDLDRLIVEWARPGEQDGWACVAHILSKYLWRVDRLLEISDNIQSRADLDAHAPQKPREQEQEILPSTPDESSQEIYSRKGRKVDSGVSFASNSSKRPSTSGSQSSASSFYKQEMSQTMSQFDFSEPKTPRAQRIRNAVSRIARKKNHDDDEAGDKEKSKGLRKMRSLSTIARDFKERNMSGTSLASRHGSVAEPFDAEQMKRHRMAYESRIGQAI</sequence>
<feature type="compositionally biased region" description="Polar residues" evidence="1">
    <location>
        <begin position="345"/>
        <end position="354"/>
    </location>
</feature>